<protein>
    <submittedName>
        <fullName evidence="1">Uncharacterized protein</fullName>
    </submittedName>
</protein>
<dbReference type="RefSeq" id="WP_267568273.1">
    <property type="nucleotide sequence ID" value="NZ_JAPNTZ010000016.1"/>
</dbReference>
<evidence type="ECO:0000313" key="1">
    <source>
        <dbReference type="EMBL" id="MCY1143745.1"/>
    </source>
</evidence>
<keyword evidence="2" id="KW-1185">Reference proteome</keyword>
<gene>
    <name evidence="1" type="ORF">OWR29_37580</name>
</gene>
<proteinExistence type="predicted"/>
<comment type="caution">
    <text evidence="1">The sequence shown here is derived from an EMBL/GenBank/DDBJ whole genome shotgun (WGS) entry which is preliminary data.</text>
</comment>
<organism evidence="1 2">
    <name type="scientific">Paractinoplanes pyxinae</name>
    <dbReference type="NCBI Taxonomy" id="2997416"/>
    <lineage>
        <taxon>Bacteria</taxon>
        <taxon>Bacillati</taxon>
        <taxon>Actinomycetota</taxon>
        <taxon>Actinomycetes</taxon>
        <taxon>Micromonosporales</taxon>
        <taxon>Micromonosporaceae</taxon>
        <taxon>Paractinoplanes</taxon>
    </lineage>
</organism>
<reference evidence="1" key="1">
    <citation type="submission" date="2022-11" db="EMBL/GenBank/DDBJ databases">
        <authorList>
            <person name="Somphong A."/>
            <person name="Phongsopitanun W."/>
        </authorList>
    </citation>
    <scope>NUCLEOTIDE SEQUENCE</scope>
    <source>
        <strain evidence="1">Pm04-4</strain>
    </source>
</reference>
<accession>A0ABT4BDS6</accession>
<evidence type="ECO:0000313" key="2">
    <source>
        <dbReference type="Proteomes" id="UP001151002"/>
    </source>
</evidence>
<dbReference type="Proteomes" id="UP001151002">
    <property type="component" value="Unassembled WGS sequence"/>
</dbReference>
<dbReference type="EMBL" id="JAPNTZ010000016">
    <property type="protein sequence ID" value="MCY1143745.1"/>
    <property type="molecule type" value="Genomic_DNA"/>
</dbReference>
<sequence length="63" mass="6455">MTVAVNRAVGEFLGVAVELLAHGGQGLAGEVVQASVACRAVTSAESASEEVSRTKLDQMKLLV</sequence>
<name>A0ABT4BDS6_9ACTN</name>